<dbReference type="EMBL" id="CBSZ010000062">
    <property type="protein sequence ID" value="CDH23185.1"/>
    <property type="molecule type" value="Genomic_DNA"/>
</dbReference>
<gene>
    <name evidence="1" type="ORF">XBKB1_1540009</name>
</gene>
<reference evidence="1" key="1">
    <citation type="submission" date="2013-07" db="EMBL/GenBank/DDBJ databases">
        <title>Sub-species coevolution in mutualistic symbiosis.</title>
        <authorList>
            <person name="Murfin K."/>
            <person name="Klassen J."/>
            <person name="Lee M."/>
            <person name="Forst S."/>
            <person name="Stock P."/>
            <person name="Goodrich-Blair H."/>
        </authorList>
    </citation>
    <scope>NUCLEOTIDE SEQUENCE [LARGE SCALE GENOMIC DNA]</scope>
    <source>
        <strain evidence="1">Kraussei Becker Underwood</strain>
    </source>
</reference>
<proteinExistence type="predicted"/>
<dbReference type="InterPro" id="IPR025395">
    <property type="entry name" value="Phage_tail_terminator-like"/>
</dbReference>
<evidence type="ECO:0000313" key="1">
    <source>
        <dbReference type="EMBL" id="CDH23185.1"/>
    </source>
</evidence>
<comment type="caution">
    <text evidence="1">The sequence shown here is derived from an EMBL/GenBank/DDBJ whole genome shotgun (WGS) entry which is preliminary data.</text>
</comment>
<dbReference type="Pfam" id="PF13554">
    <property type="entry name" value="Phage_tail_terminator_5"/>
    <property type="match status" value="1"/>
</dbReference>
<dbReference type="Proteomes" id="UP000028493">
    <property type="component" value="Unassembled WGS sequence"/>
</dbReference>
<name>A0A077PFT1_XENBV</name>
<sequence>MNQSTINEAIRSHIAKFAKQEGLKVAWPNMPFNDINDPYLQLHIMPATTQNIGLSLDMPVFRGVIQVNVVGKSGSGDSTLTGIADRVTESLQNGLSLTDNLYLNDEPNIFPAIQDGANYTIPIRTSYQCDAVR</sequence>
<protein>
    <recommendedName>
        <fullName evidence="3">Phage protein</fullName>
    </recommendedName>
</protein>
<dbReference type="AlphaFoldDB" id="A0A077PFT1"/>
<organism evidence="1 2">
    <name type="scientific">Xenorhabdus bovienii str. kraussei Becker Underwood</name>
    <dbReference type="NCBI Taxonomy" id="1398204"/>
    <lineage>
        <taxon>Bacteria</taxon>
        <taxon>Pseudomonadati</taxon>
        <taxon>Pseudomonadota</taxon>
        <taxon>Gammaproteobacteria</taxon>
        <taxon>Enterobacterales</taxon>
        <taxon>Morganellaceae</taxon>
        <taxon>Xenorhabdus</taxon>
    </lineage>
</organism>
<dbReference type="RefSeq" id="WP_038195384.1">
    <property type="nucleotide sequence ID" value="NZ_CAWLXS010000150.1"/>
</dbReference>
<dbReference type="Gene3D" id="3.30.2000.20">
    <property type="match status" value="1"/>
</dbReference>
<evidence type="ECO:0008006" key="3">
    <source>
        <dbReference type="Google" id="ProtNLM"/>
    </source>
</evidence>
<evidence type="ECO:0000313" key="2">
    <source>
        <dbReference type="Proteomes" id="UP000028493"/>
    </source>
</evidence>
<dbReference type="HOGENOM" id="CLU_150664_1_0_6"/>
<accession>A0A077PFT1</accession>